<dbReference type="PROSITE" id="PS00893">
    <property type="entry name" value="NUDIX_BOX"/>
    <property type="match status" value="1"/>
</dbReference>
<evidence type="ECO:0000256" key="12">
    <source>
        <dbReference type="ARBA" id="ARBA00038905"/>
    </source>
</evidence>
<comment type="catalytic activity">
    <reaction evidence="10">
        <text>8-oxo-dGTP + H2O = 8-oxo-dGMP + diphosphate + H(+)</text>
        <dbReference type="Rhea" id="RHEA:31575"/>
        <dbReference type="ChEBI" id="CHEBI:15377"/>
        <dbReference type="ChEBI" id="CHEBI:15378"/>
        <dbReference type="ChEBI" id="CHEBI:33019"/>
        <dbReference type="ChEBI" id="CHEBI:63224"/>
        <dbReference type="ChEBI" id="CHEBI:77896"/>
        <dbReference type="EC" id="3.6.1.55"/>
    </reaction>
</comment>
<comment type="catalytic activity">
    <reaction evidence="11">
        <text>8-oxo-GTP + H2O = 8-oxo-GMP + diphosphate + H(+)</text>
        <dbReference type="Rhea" id="RHEA:67616"/>
        <dbReference type="ChEBI" id="CHEBI:15377"/>
        <dbReference type="ChEBI" id="CHEBI:15378"/>
        <dbReference type="ChEBI" id="CHEBI:33019"/>
        <dbReference type="ChEBI" id="CHEBI:143553"/>
        <dbReference type="ChEBI" id="CHEBI:145694"/>
    </reaction>
</comment>
<dbReference type="InterPro" id="IPR020084">
    <property type="entry name" value="NUDIX_hydrolase_CS"/>
</dbReference>
<keyword evidence="9" id="KW-0234">DNA repair</keyword>
<keyword evidence="4" id="KW-0235">DNA replication</keyword>
<evidence type="ECO:0000256" key="13">
    <source>
        <dbReference type="ARBA" id="ARBA00040794"/>
    </source>
</evidence>
<dbReference type="EC" id="3.6.1.55" evidence="12"/>
<dbReference type="EMBL" id="JAAVJH010000001">
    <property type="protein sequence ID" value="NJR77042.1"/>
    <property type="molecule type" value="Genomic_DNA"/>
</dbReference>
<dbReference type="PANTHER" id="PTHR47707">
    <property type="entry name" value="8-OXO-DGTP DIPHOSPHATASE"/>
    <property type="match status" value="1"/>
</dbReference>
<evidence type="ECO:0000256" key="4">
    <source>
        <dbReference type="ARBA" id="ARBA00022705"/>
    </source>
</evidence>
<dbReference type="InterPro" id="IPR000086">
    <property type="entry name" value="NUDIX_hydrolase_dom"/>
</dbReference>
<evidence type="ECO:0000259" key="18">
    <source>
        <dbReference type="PROSITE" id="PS51462"/>
    </source>
</evidence>
<organism evidence="19 20">
    <name type="scientific">Sphingomonas corticis</name>
    <dbReference type="NCBI Taxonomy" id="2722791"/>
    <lineage>
        <taxon>Bacteria</taxon>
        <taxon>Pseudomonadati</taxon>
        <taxon>Pseudomonadota</taxon>
        <taxon>Alphaproteobacteria</taxon>
        <taxon>Sphingomonadales</taxon>
        <taxon>Sphingomonadaceae</taxon>
        <taxon>Sphingomonas</taxon>
    </lineage>
</organism>
<evidence type="ECO:0000256" key="7">
    <source>
        <dbReference type="ARBA" id="ARBA00022801"/>
    </source>
</evidence>
<evidence type="ECO:0000256" key="8">
    <source>
        <dbReference type="ARBA" id="ARBA00022842"/>
    </source>
</evidence>
<keyword evidence="6" id="KW-0227">DNA damage</keyword>
<evidence type="ECO:0000256" key="17">
    <source>
        <dbReference type="RuleBase" id="RU003476"/>
    </source>
</evidence>
<dbReference type="RefSeq" id="WP_168132558.1">
    <property type="nucleotide sequence ID" value="NZ_JAAVJH010000001.1"/>
</dbReference>
<dbReference type="PRINTS" id="PR00502">
    <property type="entry name" value="NUDIXFAMILY"/>
</dbReference>
<gene>
    <name evidence="19" type="ORF">HBH26_00245</name>
</gene>
<evidence type="ECO:0000256" key="16">
    <source>
        <dbReference type="ARBA" id="ARBA00042798"/>
    </source>
</evidence>
<dbReference type="Pfam" id="PF00293">
    <property type="entry name" value="NUDIX"/>
    <property type="match status" value="1"/>
</dbReference>
<evidence type="ECO:0000256" key="6">
    <source>
        <dbReference type="ARBA" id="ARBA00022763"/>
    </source>
</evidence>
<evidence type="ECO:0000256" key="9">
    <source>
        <dbReference type="ARBA" id="ARBA00023204"/>
    </source>
</evidence>
<keyword evidence="7 17" id="KW-0378">Hydrolase</keyword>
<dbReference type="Proteomes" id="UP000732399">
    <property type="component" value="Unassembled WGS sequence"/>
</dbReference>
<keyword evidence="3" id="KW-0515">Mutator protein</keyword>
<comment type="caution">
    <text evidence="19">The sequence shown here is derived from an EMBL/GenBank/DDBJ whole genome shotgun (WGS) entry which is preliminary data.</text>
</comment>
<evidence type="ECO:0000313" key="19">
    <source>
        <dbReference type="EMBL" id="NJR77042.1"/>
    </source>
</evidence>
<evidence type="ECO:0000256" key="5">
    <source>
        <dbReference type="ARBA" id="ARBA00022723"/>
    </source>
</evidence>
<evidence type="ECO:0000256" key="2">
    <source>
        <dbReference type="ARBA" id="ARBA00005582"/>
    </source>
</evidence>
<dbReference type="PANTHER" id="PTHR47707:SF1">
    <property type="entry name" value="NUDIX HYDROLASE FAMILY PROTEIN"/>
    <property type="match status" value="1"/>
</dbReference>
<evidence type="ECO:0000313" key="20">
    <source>
        <dbReference type="Proteomes" id="UP000732399"/>
    </source>
</evidence>
<evidence type="ECO:0000256" key="14">
    <source>
        <dbReference type="ARBA" id="ARBA00041592"/>
    </source>
</evidence>
<reference evidence="19 20" key="1">
    <citation type="submission" date="2020-03" db="EMBL/GenBank/DDBJ databases">
        <authorList>
            <person name="Wang L."/>
            <person name="He N."/>
            <person name="Li Y."/>
            <person name="Fang Y."/>
            <person name="Zhang F."/>
        </authorList>
    </citation>
    <scope>NUCLEOTIDE SEQUENCE [LARGE SCALE GENOMIC DNA]</scope>
    <source>
        <strain evidence="19 20">36D10-4-7</strain>
    </source>
</reference>
<evidence type="ECO:0000256" key="1">
    <source>
        <dbReference type="ARBA" id="ARBA00001946"/>
    </source>
</evidence>
<sequence length="140" mass="15331">MTLNDWSTPLLVVAGALPRDDRWLMQRRPEGKAHAGLWEFPGGKVDPGEWPAAALARELAEELDIAVDPVDCTPLGFATDATATGRPLLMLLYRVARWRGEPRPLAASALAWETPADLARRAMPPVDRPLVAMLARDAWG</sequence>
<accession>A0ABX1CMZ5</accession>
<protein>
    <recommendedName>
        <fullName evidence="13">8-oxo-dGTP diphosphatase</fullName>
        <ecNumber evidence="12">3.6.1.55</ecNumber>
    </recommendedName>
    <alternativeName>
        <fullName evidence="16">7,8-dihydro-8-oxoguanine-triphosphatase</fullName>
    </alternativeName>
    <alternativeName>
        <fullName evidence="15">Mutator protein MutT</fullName>
    </alternativeName>
    <alternativeName>
        <fullName evidence="14">dGTP pyrophosphohydrolase</fullName>
    </alternativeName>
</protein>
<dbReference type="InterPro" id="IPR020476">
    <property type="entry name" value="Nudix_hydrolase"/>
</dbReference>
<dbReference type="InterPro" id="IPR015797">
    <property type="entry name" value="NUDIX_hydrolase-like_dom_sf"/>
</dbReference>
<dbReference type="PROSITE" id="PS51462">
    <property type="entry name" value="NUDIX"/>
    <property type="match status" value="1"/>
</dbReference>
<proteinExistence type="inferred from homology"/>
<name>A0ABX1CMZ5_9SPHN</name>
<keyword evidence="5" id="KW-0479">Metal-binding</keyword>
<feature type="domain" description="Nudix hydrolase" evidence="18">
    <location>
        <begin position="8"/>
        <end position="135"/>
    </location>
</feature>
<keyword evidence="8" id="KW-0460">Magnesium</keyword>
<comment type="similarity">
    <text evidence="2 17">Belongs to the Nudix hydrolase family.</text>
</comment>
<dbReference type="InterPro" id="IPR047127">
    <property type="entry name" value="MutT-like"/>
</dbReference>
<evidence type="ECO:0000256" key="10">
    <source>
        <dbReference type="ARBA" id="ARBA00035861"/>
    </source>
</evidence>
<evidence type="ECO:0000256" key="3">
    <source>
        <dbReference type="ARBA" id="ARBA00022457"/>
    </source>
</evidence>
<dbReference type="SUPFAM" id="SSF55811">
    <property type="entry name" value="Nudix"/>
    <property type="match status" value="1"/>
</dbReference>
<comment type="cofactor">
    <cofactor evidence="1">
        <name>Mg(2+)</name>
        <dbReference type="ChEBI" id="CHEBI:18420"/>
    </cofactor>
</comment>
<evidence type="ECO:0000256" key="15">
    <source>
        <dbReference type="ARBA" id="ARBA00041979"/>
    </source>
</evidence>
<keyword evidence="20" id="KW-1185">Reference proteome</keyword>
<dbReference type="Gene3D" id="3.90.79.10">
    <property type="entry name" value="Nucleoside Triphosphate Pyrophosphohydrolase"/>
    <property type="match status" value="1"/>
</dbReference>
<evidence type="ECO:0000256" key="11">
    <source>
        <dbReference type="ARBA" id="ARBA00036904"/>
    </source>
</evidence>